<dbReference type="EMBL" id="JAPFFF010000003">
    <property type="protein sequence ID" value="KAK8893160.1"/>
    <property type="molecule type" value="Genomic_DNA"/>
</dbReference>
<sequence length="100" mass="11440">MKFTDDLLIKVRHQINQLLLSPLIFSQSLDAIKRLVIPQLDFIFMNGVVSITDKKKLDENIRGLIQNKLKCPGLPIEVVRAHWKDGGMSIPHLVDRLEVL</sequence>
<organism evidence="1 2">
    <name type="scientific">Tritrichomonas musculus</name>
    <dbReference type="NCBI Taxonomy" id="1915356"/>
    <lineage>
        <taxon>Eukaryota</taxon>
        <taxon>Metamonada</taxon>
        <taxon>Parabasalia</taxon>
        <taxon>Tritrichomonadida</taxon>
        <taxon>Tritrichomonadidae</taxon>
        <taxon>Tritrichomonas</taxon>
    </lineage>
</organism>
<proteinExistence type="predicted"/>
<dbReference type="Proteomes" id="UP001470230">
    <property type="component" value="Unassembled WGS sequence"/>
</dbReference>
<evidence type="ECO:0000313" key="1">
    <source>
        <dbReference type="EMBL" id="KAK8893160.1"/>
    </source>
</evidence>
<keyword evidence="2" id="KW-1185">Reference proteome</keyword>
<evidence type="ECO:0000313" key="2">
    <source>
        <dbReference type="Proteomes" id="UP001470230"/>
    </source>
</evidence>
<comment type="caution">
    <text evidence="1">The sequence shown here is derived from an EMBL/GenBank/DDBJ whole genome shotgun (WGS) entry which is preliminary data.</text>
</comment>
<reference evidence="1 2" key="1">
    <citation type="submission" date="2024-04" db="EMBL/GenBank/DDBJ databases">
        <title>Tritrichomonas musculus Genome.</title>
        <authorList>
            <person name="Alves-Ferreira E."/>
            <person name="Grigg M."/>
            <person name="Lorenzi H."/>
            <person name="Galac M."/>
        </authorList>
    </citation>
    <scope>NUCLEOTIDE SEQUENCE [LARGE SCALE GENOMIC DNA]</scope>
    <source>
        <strain evidence="1 2">EAF2021</strain>
    </source>
</reference>
<accession>A0ABR2KPU3</accession>
<gene>
    <name evidence="1" type="ORF">M9Y10_021575</name>
</gene>
<name>A0ABR2KPU3_9EUKA</name>
<protein>
    <submittedName>
        <fullName evidence="1">Uncharacterized protein</fullName>
    </submittedName>
</protein>